<evidence type="ECO:0000256" key="3">
    <source>
        <dbReference type="ARBA" id="ARBA00022490"/>
    </source>
</evidence>
<keyword evidence="4 11" id="KW-0444">Lipid biosynthesis</keyword>
<dbReference type="EMBL" id="QVTD01000023">
    <property type="protein sequence ID" value="RFU60651.1"/>
    <property type="molecule type" value="Genomic_DNA"/>
</dbReference>
<dbReference type="NCBIfam" id="TIGR00516">
    <property type="entry name" value="acpS"/>
    <property type="match status" value="1"/>
</dbReference>
<dbReference type="GO" id="GO:0019878">
    <property type="term" value="P:lysine biosynthetic process via aminoadipic acid"/>
    <property type="evidence" value="ECO:0007669"/>
    <property type="project" value="TreeGrafter"/>
</dbReference>
<protein>
    <recommendedName>
        <fullName evidence="11">Holo-[acyl-carrier-protein] synthase</fullName>
        <shortName evidence="11">Holo-ACP synthase</shortName>
        <ecNumber evidence="11">2.7.8.7</ecNumber>
    </recommendedName>
    <alternativeName>
        <fullName evidence="11">4'-phosphopantetheinyl transferase AcpS</fullName>
    </alternativeName>
</protein>
<dbReference type="EC" id="2.7.8.7" evidence="11"/>
<dbReference type="GO" id="GO:0000287">
    <property type="term" value="F:magnesium ion binding"/>
    <property type="evidence" value="ECO:0007669"/>
    <property type="project" value="UniProtKB-UniRule"/>
</dbReference>
<dbReference type="PANTHER" id="PTHR12215">
    <property type="entry name" value="PHOSPHOPANTETHEINE TRANSFERASE"/>
    <property type="match status" value="1"/>
</dbReference>
<feature type="binding site" evidence="11">
    <location>
        <position position="8"/>
    </location>
    <ligand>
        <name>Mg(2+)</name>
        <dbReference type="ChEBI" id="CHEBI:18420"/>
    </ligand>
</feature>
<dbReference type="GO" id="GO:0006633">
    <property type="term" value="P:fatty acid biosynthetic process"/>
    <property type="evidence" value="ECO:0007669"/>
    <property type="project" value="UniProtKB-UniRule"/>
</dbReference>
<evidence type="ECO:0000256" key="4">
    <source>
        <dbReference type="ARBA" id="ARBA00022516"/>
    </source>
</evidence>
<dbReference type="Pfam" id="PF01648">
    <property type="entry name" value="ACPS"/>
    <property type="match status" value="1"/>
</dbReference>
<dbReference type="InterPro" id="IPR004568">
    <property type="entry name" value="Ppantetheine-prot_Trfase_dom"/>
</dbReference>
<keyword evidence="5 11" id="KW-0808">Transferase</keyword>
<dbReference type="GO" id="GO:0008897">
    <property type="term" value="F:holo-[acyl-carrier-protein] synthase activity"/>
    <property type="evidence" value="ECO:0007669"/>
    <property type="project" value="UniProtKB-UniRule"/>
</dbReference>
<dbReference type="OrthoDB" id="517356at2"/>
<keyword evidence="6 11" id="KW-0479">Metal-binding</keyword>
<sequence length="118" mass="13153">MIKGIGLDIIEIPRIRAILDRQPRFAERILTELEREAYSGLSGSRQTEFFAGRFAAKEAFAKAMGTGIGESLSFLDITITTDQHGRPYIQKPFSKGVHLSITHSREYAAAQVVIEEVD</sequence>
<dbReference type="InterPro" id="IPR008278">
    <property type="entry name" value="4-PPantetheinyl_Trfase_dom"/>
</dbReference>
<dbReference type="AlphaFoldDB" id="A0A372L6J5"/>
<evidence type="ECO:0000256" key="10">
    <source>
        <dbReference type="ARBA" id="ARBA00023160"/>
    </source>
</evidence>
<keyword evidence="7 11" id="KW-0276">Fatty acid metabolism</keyword>
<keyword evidence="9 11" id="KW-0443">Lipid metabolism</keyword>
<comment type="cofactor">
    <cofactor evidence="1 11">
        <name>Mg(2+)</name>
        <dbReference type="ChEBI" id="CHEBI:18420"/>
    </cofactor>
</comment>
<accession>A0A372L6J5</accession>
<evidence type="ECO:0000256" key="7">
    <source>
        <dbReference type="ARBA" id="ARBA00022832"/>
    </source>
</evidence>
<keyword evidence="10 11" id="KW-0275">Fatty acid biosynthesis</keyword>
<evidence type="ECO:0000256" key="8">
    <source>
        <dbReference type="ARBA" id="ARBA00022842"/>
    </source>
</evidence>
<gene>
    <name evidence="11" type="primary">acpS</name>
    <name evidence="13" type="ORF">D0466_20995</name>
</gene>
<reference evidence="13 14" key="1">
    <citation type="submission" date="2018-08" db="EMBL/GenBank/DDBJ databases">
        <title>Bacillus chawlae sp. nov., Bacillus glennii sp. nov., and Bacillus saganii sp. nov. Isolated from the Vehicle Assembly Building at Kennedy Space Center where the Viking Spacecraft were Assembled.</title>
        <authorList>
            <person name="Seuylemezian A."/>
            <person name="Vaishampayan P."/>
        </authorList>
    </citation>
    <scope>NUCLEOTIDE SEQUENCE [LARGE SCALE GENOMIC DNA]</scope>
    <source>
        <strain evidence="13 14">V44-8</strain>
    </source>
</reference>
<keyword evidence="14" id="KW-1185">Reference proteome</keyword>
<dbReference type="RefSeq" id="WP_117324454.1">
    <property type="nucleotide sequence ID" value="NZ_QVTD01000023.1"/>
</dbReference>
<dbReference type="Proteomes" id="UP000262939">
    <property type="component" value="Unassembled WGS sequence"/>
</dbReference>
<evidence type="ECO:0000256" key="5">
    <source>
        <dbReference type="ARBA" id="ARBA00022679"/>
    </source>
</evidence>
<feature type="domain" description="4'-phosphopantetheinyl transferase" evidence="12">
    <location>
        <begin position="4"/>
        <end position="110"/>
    </location>
</feature>
<evidence type="ECO:0000259" key="12">
    <source>
        <dbReference type="Pfam" id="PF01648"/>
    </source>
</evidence>
<comment type="function">
    <text evidence="11">Transfers the 4'-phosphopantetheine moiety from coenzyme A to a Ser of acyl-carrier-protein.</text>
</comment>
<evidence type="ECO:0000256" key="6">
    <source>
        <dbReference type="ARBA" id="ARBA00022723"/>
    </source>
</evidence>
<feature type="binding site" evidence="11">
    <location>
        <position position="58"/>
    </location>
    <ligand>
        <name>Mg(2+)</name>
        <dbReference type="ChEBI" id="CHEBI:18420"/>
    </ligand>
</feature>
<comment type="catalytic activity">
    <reaction evidence="11">
        <text>apo-[ACP] + CoA = holo-[ACP] + adenosine 3',5'-bisphosphate + H(+)</text>
        <dbReference type="Rhea" id="RHEA:12068"/>
        <dbReference type="Rhea" id="RHEA-COMP:9685"/>
        <dbReference type="Rhea" id="RHEA-COMP:9690"/>
        <dbReference type="ChEBI" id="CHEBI:15378"/>
        <dbReference type="ChEBI" id="CHEBI:29999"/>
        <dbReference type="ChEBI" id="CHEBI:57287"/>
        <dbReference type="ChEBI" id="CHEBI:58343"/>
        <dbReference type="ChEBI" id="CHEBI:64479"/>
        <dbReference type="EC" id="2.7.8.7"/>
    </reaction>
</comment>
<dbReference type="PANTHER" id="PTHR12215:SF10">
    <property type="entry name" value="L-AMINOADIPATE-SEMIALDEHYDE DEHYDROGENASE-PHOSPHOPANTETHEINYL TRANSFERASE"/>
    <property type="match status" value="1"/>
</dbReference>
<name>A0A372L6J5_9BACI</name>
<dbReference type="NCBIfam" id="TIGR00556">
    <property type="entry name" value="pantethn_trn"/>
    <property type="match status" value="1"/>
</dbReference>
<dbReference type="GO" id="GO:0005829">
    <property type="term" value="C:cytosol"/>
    <property type="evidence" value="ECO:0007669"/>
    <property type="project" value="TreeGrafter"/>
</dbReference>
<dbReference type="SUPFAM" id="SSF56214">
    <property type="entry name" value="4'-phosphopantetheinyl transferase"/>
    <property type="match status" value="1"/>
</dbReference>
<comment type="similarity">
    <text evidence="2">Belongs to the P-Pant transferase superfamily. Gsp/Sfp/HetI/AcpT family.</text>
</comment>
<evidence type="ECO:0000256" key="9">
    <source>
        <dbReference type="ARBA" id="ARBA00023098"/>
    </source>
</evidence>
<evidence type="ECO:0000256" key="2">
    <source>
        <dbReference type="ARBA" id="ARBA00010990"/>
    </source>
</evidence>
<keyword evidence="3 11" id="KW-0963">Cytoplasm</keyword>
<comment type="similarity">
    <text evidence="11">Belongs to the P-Pant transferase superfamily. AcpS family.</text>
</comment>
<dbReference type="Gene3D" id="3.90.470.20">
    <property type="entry name" value="4'-phosphopantetheinyl transferase domain"/>
    <property type="match status" value="1"/>
</dbReference>
<comment type="caution">
    <text evidence="13">The sequence shown here is derived from an EMBL/GenBank/DDBJ whole genome shotgun (WGS) entry which is preliminary data.</text>
</comment>
<comment type="subcellular location">
    <subcellularLocation>
        <location evidence="11">Cytoplasm</location>
    </subcellularLocation>
</comment>
<evidence type="ECO:0000313" key="14">
    <source>
        <dbReference type="Proteomes" id="UP000262939"/>
    </source>
</evidence>
<keyword evidence="8 11" id="KW-0460">Magnesium</keyword>
<evidence type="ECO:0000256" key="11">
    <source>
        <dbReference type="HAMAP-Rule" id="MF_00101"/>
    </source>
</evidence>
<evidence type="ECO:0000256" key="1">
    <source>
        <dbReference type="ARBA" id="ARBA00001946"/>
    </source>
</evidence>
<dbReference type="InterPro" id="IPR037143">
    <property type="entry name" value="4-PPantetheinyl_Trfase_dom_sf"/>
</dbReference>
<evidence type="ECO:0000313" key="13">
    <source>
        <dbReference type="EMBL" id="RFU60651.1"/>
    </source>
</evidence>
<dbReference type="HAMAP" id="MF_00101">
    <property type="entry name" value="AcpS"/>
    <property type="match status" value="1"/>
</dbReference>
<proteinExistence type="inferred from homology"/>
<organism evidence="13 14">
    <name type="scientific">Peribacillus glennii</name>
    <dbReference type="NCBI Taxonomy" id="2303991"/>
    <lineage>
        <taxon>Bacteria</taxon>
        <taxon>Bacillati</taxon>
        <taxon>Bacillota</taxon>
        <taxon>Bacilli</taxon>
        <taxon>Bacillales</taxon>
        <taxon>Bacillaceae</taxon>
        <taxon>Peribacillus</taxon>
    </lineage>
</organism>
<dbReference type="InterPro" id="IPR002582">
    <property type="entry name" value="ACPS"/>
</dbReference>
<dbReference type="InterPro" id="IPR050559">
    <property type="entry name" value="P-Pant_transferase_sf"/>
</dbReference>